<dbReference type="PROSITE" id="PS50011">
    <property type="entry name" value="PROTEIN_KINASE_DOM"/>
    <property type="match status" value="1"/>
</dbReference>
<organism evidence="10 11">
    <name type="scientific">Leptotrombidium deliense</name>
    <dbReference type="NCBI Taxonomy" id="299467"/>
    <lineage>
        <taxon>Eukaryota</taxon>
        <taxon>Metazoa</taxon>
        <taxon>Ecdysozoa</taxon>
        <taxon>Arthropoda</taxon>
        <taxon>Chelicerata</taxon>
        <taxon>Arachnida</taxon>
        <taxon>Acari</taxon>
        <taxon>Acariformes</taxon>
        <taxon>Trombidiformes</taxon>
        <taxon>Prostigmata</taxon>
        <taxon>Anystina</taxon>
        <taxon>Parasitengona</taxon>
        <taxon>Trombiculoidea</taxon>
        <taxon>Trombiculidae</taxon>
        <taxon>Leptotrombidium</taxon>
    </lineage>
</organism>
<dbReference type="FunFam" id="1.10.510.10:FF:000100">
    <property type="entry name" value="inhibitor of nuclear factor kappa-B kinase subunit epsilon"/>
    <property type="match status" value="1"/>
</dbReference>
<keyword evidence="6 10" id="KW-0418">Kinase</keyword>
<evidence type="ECO:0000256" key="2">
    <source>
        <dbReference type="ARBA" id="ARBA00022490"/>
    </source>
</evidence>
<dbReference type="GO" id="GO:0005737">
    <property type="term" value="C:cytoplasm"/>
    <property type="evidence" value="ECO:0007669"/>
    <property type="project" value="UniProtKB-SubCell"/>
</dbReference>
<dbReference type="AlphaFoldDB" id="A0A443S8T0"/>
<comment type="caution">
    <text evidence="10">The sequence shown here is derived from an EMBL/GenBank/DDBJ whole genome shotgun (WGS) entry which is preliminary data.</text>
</comment>
<dbReference type="Gene3D" id="3.10.20.90">
    <property type="entry name" value="Phosphatidylinositol 3-kinase Catalytic Subunit, Chain A, domain 1"/>
    <property type="match status" value="1"/>
</dbReference>
<dbReference type="PANTHER" id="PTHR22969:SF15">
    <property type="entry name" value="FI05319P"/>
    <property type="match status" value="1"/>
</dbReference>
<feature type="non-terminal residue" evidence="10">
    <location>
        <position position="573"/>
    </location>
</feature>
<keyword evidence="5 8" id="KW-0547">Nucleotide-binding</keyword>
<dbReference type="InterPro" id="IPR011009">
    <property type="entry name" value="Kinase-like_dom_sf"/>
</dbReference>
<reference evidence="10 11" key="1">
    <citation type="journal article" date="2018" name="Gigascience">
        <title>Genomes of trombidid mites reveal novel predicted allergens and laterally-transferred genes associated with secondary metabolism.</title>
        <authorList>
            <person name="Dong X."/>
            <person name="Chaisiri K."/>
            <person name="Xia D."/>
            <person name="Armstrong S.D."/>
            <person name="Fang Y."/>
            <person name="Donnelly M.J."/>
            <person name="Kadowaki T."/>
            <person name="McGarry J.W."/>
            <person name="Darby A.C."/>
            <person name="Makepeace B.L."/>
        </authorList>
    </citation>
    <scope>NUCLEOTIDE SEQUENCE [LARGE SCALE GENOMIC DNA]</scope>
    <source>
        <strain evidence="10">UoL-UT</strain>
    </source>
</reference>
<evidence type="ECO:0000313" key="10">
    <source>
        <dbReference type="EMBL" id="RWS23815.1"/>
    </source>
</evidence>
<dbReference type="InterPro" id="IPR017441">
    <property type="entry name" value="Protein_kinase_ATP_BS"/>
</dbReference>
<dbReference type="SUPFAM" id="SSF56112">
    <property type="entry name" value="Protein kinase-like (PK-like)"/>
    <property type="match status" value="1"/>
</dbReference>
<dbReference type="Pfam" id="PF00069">
    <property type="entry name" value="Pkinase"/>
    <property type="match status" value="1"/>
</dbReference>
<dbReference type="InterPro" id="IPR051180">
    <property type="entry name" value="IKK"/>
</dbReference>
<feature type="domain" description="Protein kinase" evidence="9">
    <location>
        <begin position="12"/>
        <end position="306"/>
    </location>
</feature>
<dbReference type="PROSITE" id="PS00107">
    <property type="entry name" value="PROTEIN_KINASE_ATP"/>
    <property type="match status" value="1"/>
</dbReference>
<name>A0A443S8T0_9ACAR</name>
<dbReference type="GO" id="GO:0045089">
    <property type="term" value="P:positive regulation of innate immune response"/>
    <property type="evidence" value="ECO:0007669"/>
    <property type="project" value="UniProtKB-ARBA"/>
</dbReference>
<keyword evidence="7 8" id="KW-0067">ATP-binding</keyword>
<dbReference type="OrthoDB" id="10013850at2759"/>
<dbReference type="Gene3D" id="3.30.200.20">
    <property type="entry name" value="Phosphorylase Kinase, domain 1"/>
    <property type="match status" value="1"/>
</dbReference>
<dbReference type="GO" id="GO:0006950">
    <property type="term" value="P:response to stress"/>
    <property type="evidence" value="ECO:0007669"/>
    <property type="project" value="UniProtKB-ARBA"/>
</dbReference>
<gene>
    <name evidence="10" type="ORF">B4U80_03823</name>
</gene>
<evidence type="ECO:0000256" key="6">
    <source>
        <dbReference type="ARBA" id="ARBA00022777"/>
    </source>
</evidence>
<dbReference type="FunFam" id="3.30.200.20:FF:000106">
    <property type="entry name" value="serine/threonine-protein kinase TBK1 isoform X1"/>
    <property type="match status" value="1"/>
</dbReference>
<evidence type="ECO:0000256" key="4">
    <source>
        <dbReference type="ARBA" id="ARBA00022679"/>
    </source>
</evidence>
<evidence type="ECO:0000256" key="8">
    <source>
        <dbReference type="PROSITE-ProRule" id="PRU10141"/>
    </source>
</evidence>
<dbReference type="GO" id="GO:0005524">
    <property type="term" value="F:ATP binding"/>
    <property type="evidence" value="ECO:0007669"/>
    <property type="project" value="UniProtKB-UniRule"/>
</dbReference>
<keyword evidence="4" id="KW-0808">Transferase</keyword>
<proteinExistence type="predicted"/>
<dbReference type="Gene3D" id="1.10.510.10">
    <property type="entry name" value="Transferase(Phosphotransferase) domain 1"/>
    <property type="match status" value="1"/>
</dbReference>
<dbReference type="GO" id="GO:0010628">
    <property type="term" value="P:positive regulation of gene expression"/>
    <property type="evidence" value="ECO:0007669"/>
    <property type="project" value="UniProtKB-ARBA"/>
</dbReference>
<dbReference type="InterPro" id="IPR000719">
    <property type="entry name" value="Prot_kinase_dom"/>
</dbReference>
<keyword evidence="2" id="KW-0963">Cytoplasm</keyword>
<dbReference type="SMART" id="SM00220">
    <property type="entry name" value="S_TKc"/>
    <property type="match status" value="1"/>
</dbReference>
<dbReference type="EMBL" id="NCKV01005837">
    <property type="protein sequence ID" value="RWS23815.1"/>
    <property type="molecule type" value="Genomic_DNA"/>
</dbReference>
<keyword evidence="3" id="KW-0723">Serine/threonine-protein kinase</keyword>
<dbReference type="VEuPathDB" id="VectorBase:LDEU008225"/>
<evidence type="ECO:0000313" key="11">
    <source>
        <dbReference type="Proteomes" id="UP000288716"/>
    </source>
</evidence>
<dbReference type="Proteomes" id="UP000288716">
    <property type="component" value="Unassembled WGS sequence"/>
</dbReference>
<keyword evidence="11" id="KW-1185">Reference proteome</keyword>
<evidence type="ECO:0000256" key="3">
    <source>
        <dbReference type="ARBA" id="ARBA00022527"/>
    </source>
</evidence>
<comment type="subcellular location">
    <subcellularLocation>
        <location evidence="1">Cytoplasm</location>
    </subcellularLocation>
</comment>
<feature type="binding site" evidence="8">
    <location>
        <position position="41"/>
    </location>
    <ligand>
        <name>ATP</name>
        <dbReference type="ChEBI" id="CHEBI:30616"/>
    </ligand>
</feature>
<sequence>MSLFRETDNFIWDESGKLGSGATASVYHGFDKNTGEAVAVKCFTNPNSQPIYIQKRLREFELLKKLNHENIVKLIAIEKEYTETKDFVLVMELCRGNCLLDILRDGEHYNGFEDKEFLNIVKHVTAAVKHMRENKIAHRDLKPGNILKHIGHDGQPIYKIGDFGSARELDDGQEFVSICGTRAYLHPNIFAKHFLHKYKVCDSNVDLWSIGVTFYHLATGSLPFRAFNVADHETMYRIVSEKHSGIISGIQETKHGEIKWRSTLPKNCALSPFLRTLVEIMLVRLLECEKSKMWSFEEFFNYVDFLLSHKPVQIVYANRIQESLHYMSPMKTFEQLKLFVQQDAIIAVNNQVYLWNGEEINELKNLDIMSKSPLFVIDRSSEEVKSANVDCRSVAIPNFDQQHANLLVMVKHWQTNAYSLKDAVLKCRQQTKMIHSTVSEIEKFLESKVRLNLKNKHLTEVIFNSLKQQFEHISDMNAFIVELNRLSVESRNENNSDFIVKVTSKFHSLCIKWNDIDKHFLQIEHKVRLLKEEWIEEECNWDAICTTADHHCRTMHEMYKLIEVHEIASVTVP</sequence>
<dbReference type="STRING" id="299467.A0A443S8T0"/>
<dbReference type="GO" id="GO:0004674">
    <property type="term" value="F:protein serine/threonine kinase activity"/>
    <property type="evidence" value="ECO:0007669"/>
    <property type="project" value="UniProtKB-KW"/>
</dbReference>
<dbReference type="PANTHER" id="PTHR22969">
    <property type="entry name" value="IKB KINASE"/>
    <property type="match status" value="1"/>
</dbReference>
<evidence type="ECO:0000259" key="9">
    <source>
        <dbReference type="PROSITE" id="PS50011"/>
    </source>
</evidence>
<protein>
    <submittedName>
        <fullName evidence="10">Serine/threonine-protein kinase TBK1-like protein</fullName>
    </submittedName>
</protein>
<accession>A0A443S8T0</accession>
<evidence type="ECO:0000256" key="5">
    <source>
        <dbReference type="ARBA" id="ARBA00022741"/>
    </source>
</evidence>
<evidence type="ECO:0000256" key="7">
    <source>
        <dbReference type="ARBA" id="ARBA00022840"/>
    </source>
</evidence>
<dbReference type="GO" id="GO:0009967">
    <property type="term" value="P:positive regulation of signal transduction"/>
    <property type="evidence" value="ECO:0007669"/>
    <property type="project" value="UniProtKB-ARBA"/>
</dbReference>
<evidence type="ECO:0000256" key="1">
    <source>
        <dbReference type="ARBA" id="ARBA00004496"/>
    </source>
</evidence>